<accession>A0ACC1CMI7</accession>
<evidence type="ECO:0000313" key="2">
    <source>
        <dbReference type="Proteomes" id="UP000824533"/>
    </source>
</evidence>
<comment type="caution">
    <text evidence="1">The sequence shown here is derived from an EMBL/GenBank/DDBJ whole genome shotgun (WGS) entry which is preliminary data.</text>
</comment>
<proteinExistence type="predicted"/>
<dbReference type="Proteomes" id="UP000824533">
    <property type="component" value="Linkage Group LG21"/>
</dbReference>
<gene>
    <name evidence="1" type="ORF">K1T71_011875</name>
</gene>
<sequence length="88" mass="9552">MPAPCEPCKDTCKDGADCKDDCSCEPNCSDCPSPQVEQNNRYEEYDAEGNWETGLQDVGDARTAGRSSTVVFTVHVLEVFQLTAAACK</sequence>
<evidence type="ECO:0000313" key="1">
    <source>
        <dbReference type="EMBL" id="KAJ0172736.1"/>
    </source>
</evidence>
<protein>
    <submittedName>
        <fullName evidence="1">Uncharacterized protein</fullName>
    </submittedName>
</protein>
<reference evidence="1 2" key="1">
    <citation type="journal article" date="2021" name="Front. Genet.">
        <title>Chromosome-Level Genome Assembly Reveals Significant Gene Expansion in the Toll and IMD Signaling Pathways of Dendrolimus kikuchii.</title>
        <authorList>
            <person name="Zhou J."/>
            <person name="Wu P."/>
            <person name="Xiong Z."/>
            <person name="Liu N."/>
            <person name="Zhao N."/>
            <person name="Ji M."/>
            <person name="Qiu Y."/>
            <person name="Yang B."/>
        </authorList>
    </citation>
    <scope>NUCLEOTIDE SEQUENCE [LARGE SCALE GENOMIC DNA]</scope>
    <source>
        <strain evidence="1">Ann1</strain>
    </source>
</reference>
<dbReference type="EMBL" id="CM034407">
    <property type="protein sequence ID" value="KAJ0172736.1"/>
    <property type="molecule type" value="Genomic_DNA"/>
</dbReference>
<organism evidence="1 2">
    <name type="scientific">Dendrolimus kikuchii</name>
    <dbReference type="NCBI Taxonomy" id="765133"/>
    <lineage>
        <taxon>Eukaryota</taxon>
        <taxon>Metazoa</taxon>
        <taxon>Ecdysozoa</taxon>
        <taxon>Arthropoda</taxon>
        <taxon>Hexapoda</taxon>
        <taxon>Insecta</taxon>
        <taxon>Pterygota</taxon>
        <taxon>Neoptera</taxon>
        <taxon>Endopterygota</taxon>
        <taxon>Lepidoptera</taxon>
        <taxon>Glossata</taxon>
        <taxon>Ditrysia</taxon>
        <taxon>Bombycoidea</taxon>
        <taxon>Lasiocampidae</taxon>
        <taxon>Dendrolimus</taxon>
    </lineage>
</organism>
<name>A0ACC1CMI7_9NEOP</name>
<keyword evidence="2" id="KW-1185">Reference proteome</keyword>